<feature type="region of interest" description="Disordered" evidence="1">
    <location>
        <begin position="432"/>
        <end position="456"/>
    </location>
</feature>
<gene>
    <name evidence="2" type="ORF">Pfra01_003072500</name>
</gene>
<evidence type="ECO:0000256" key="1">
    <source>
        <dbReference type="SAM" id="MobiDB-lite"/>
    </source>
</evidence>
<dbReference type="InterPro" id="IPR012337">
    <property type="entry name" value="RNaseH-like_sf"/>
</dbReference>
<protein>
    <submittedName>
        <fullName evidence="2">Unnamed protein product</fullName>
    </submittedName>
</protein>
<reference evidence="2" key="1">
    <citation type="submission" date="2023-04" db="EMBL/GenBank/DDBJ databases">
        <title>Phytophthora fragariaefolia NBRC 109709.</title>
        <authorList>
            <person name="Ichikawa N."/>
            <person name="Sato H."/>
            <person name="Tonouchi N."/>
        </authorList>
    </citation>
    <scope>NUCLEOTIDE SEQUENCE</scope>
    <source>
        <strain evidence="2">NBRC 109709</strain>
    </source>
</reference>
<organism evidence="2 3">
    <name type="scientific">Phytophthora fragariaefolia</name>
    <dbReference type="NCBI Taxonomy" id="1490495"/>
    <lineage>
        <taxon>Eukaryota</taxon>
        <taxon>Sar</taxon>
        <taxon>Stramenopiles</taxon>
        <taxon>Oomycota</taxon>
        <taxon>Peronosporomycetes</taxon>
        <taxon>Peronosporales</taxon>
        <taxon>Peronosporaceae</taxon>
        <taxon>Phytophthora</taxon>
    </lineage>
</organism>
<evidence type="ECO:0000313" key="2">
    <source>
        <dbReference type="EMBL" id="GMG18615.1"/>
    </source>
</evidence>
<proteinExistence type="predicted"/>
<name>A0A9W6YQC8_9STRA</name>
<dbReference type="SUPFAM" id="SSF53098">
    <property type="entry name" value="Ribonuclease H-like"/>
    <property type="match status" value="1"/>
</dbReference>
<dbReference type="OrthoDB" id="124120at2759"/>
<dbReference type="Proteomes" id="UP001165121">
    <property type="component" value="Unassembled WGS sequence"/>
</dbReference>
<dbReference type="EMBL" id="BSXT01019649">
    <property type="protein sequence ID" value="GMG18615.1"/>
    <property type="molecule type" value="Genomic_DNA"/>
</dbReference>
<dbReference type="AlphaFoldDB" id="A0A9W6YQC8"/>
<evidence type="ECO:0000313" key="3">
    <source>
        <dbReference type="Proteomes" id="UP001165121"/>
    </source>
</evidence>
<accession>A0A9W6YQC8</accession>
<sequence length="456" mass="51344">MNASDPPVEVRDAVKNWEPMGGFTRISLGAEYSFIDDWGVRVAFTDNDQEKKAFICLVDSDCRVGAEGRNLVLLSGGKTSSAVRHLKRWHHLESPKTPKEVHTKRKRNADIEHLRESTLYARNPARLNLLLETLRIINNNLPLKMVEYEESRLKEALVAKQEMQCTLNAERVSEAIIELYSSTRKAVMAFLASNLQQYPNLTMVADMWTCKTTGQKFLGIRVYLVDNDWKFISVLLGTRKFEPAYGDRDGGIQVPFLCWIKRTLEDFGLTVDNFYGATSDKGPDVHNLMANRLQYQWEWCMAHMSHAATCASCGMKGANTSKNPGMSSLISKMNKTIFEVKHVEVTGDLFKKLCSSMTGGSATTLLSYSDARFLSVTKAMRRVLDKWEVIKVWYNERAAKAARENKPPSLSACWRTHGLSASDVLVTAASRSQTLMPSGRPNPGREPDEVIQYSPK</sequence>
<comment type="caution">
    <text evidence="2">The sequence shown here is derived from an EMBL/GenBank/DDBJ whole genome shotgun (WGS) entry which is preliminary data.</text>
</comment>
<keyword evidence="3" id="KW-1185">Reference proteome</keyword>